<sequence>MRFIWGRTYAQTRPELCAQALADGESGVWSVVWDAYGRGRDAATAGEPFTLWTCPYRLDAVTAVEREQFRQWCRGYDSVRPFPVDYSG</sequence>
<evidence type="ECO:0000313" key="2">
    <source>
        <dbReference type="Proteomes" id="UP001596074"/>
    </source>
</evidence>
<organism evidence="1 2">
    <name type="scientific">Actinomadura rugatobispora</name>
    <dbReference type="NCBI Taxonomy" id="1994"/>
    <lineage>
        <taxon>Bacteria</taxon>
        <taxon>Bacillati</taxon>
        <taxon>Actinomycetota</taxon>
        <taxon>Actinomycetes</taxon>
        <taxon>Streptosporangiales</taxon>
        <taxon>Thermomonosporaceae</taxon>
        <taxon>Actinomadura</taxon>
    </lineage>
</organism>
<gene>
    <name evidence="1" type="ORF">ACFPZN_25065</name>
</gene>
<dbReference type="Proteomes" id="UP001596074">
    <property type="component" value="Unassembled WGS sequence"/>
</dbReference>
<protein>
    <submittedName>
        <fullName evidence="1">Uncharacterized protein</fullName>
    </submittedName>
</protein>
<keyword evidence="2" id="KW-1185">Reference proteome</keyword>
<dbReference type="RefSeq" id="WP_378284598.1">
    <property type="nucleotide sequence ID" value="NZ_JBHSON010000037.1"/>
</dbReference>
<dbReference type="EMBL" id="JBHSON010000037">
    <property type="protein sequence ID" value="MFC5748900.1"/>
    <property type="molecule type" value="Genomic_DNA"/>
</dbReference>
<comment type="caution">
    <text evidence="1">The sequence shown here is derived from an EMBL/GenBank/DDBJ whole genome shotgun (WGS) entry which is preliminary data.</text>
</comment>
<proteinExistence type="predicted"/>
<evidence type="ECO:0000313" key="1">
    <source>
        <dbReference type="EMBL" id="MFC5748900.1"/>
    </source>
</evidence>
<reference evidence="2" key="1">
    <citation type="journal article" date="2019" name="Int. J. Syst. Evol. Microbiol.">
        <title>The Global Catalogue of Microorganisms (GCM) 10K type strain sequencing project: providing services to taxonomists for standard genome sequencing and annotation.</title>
        <authorList>
            <consortium name="The Broad Institute Genomics Platform"/>
            <consortium name="The Broad Institute Genome Sequencing Center for Infectious Disease"/>
            <person name="Wu L."/>
            <person name="Ma J."/>
        </authorList>
    </citation>
    <scope>NUCLEOTIDE SEQUENCE [LARGE SCALE GENOMIC DNA]</scope>
    <source>
        <strain evidence="2">KCTC 42087</strain>
    </source>
</reference>
<name>A0ABW1A038_9ACTN</name>
<accession>A0ABW1A038</accession>